<keyword evidence="2" id="KW-1185">Reference proteome</keyword>
<name>A0ACB8UJ78_9APHY</name>
<protein>
    <submittedName>
        <fullName evidence="1">Uncharacterized protein</fullName>
    </submittedName>
</protein>
<sequence>MLDDDDDRFLYGDSADIEEEPPKSAIVETPVPQAIPLQQIETTTSTGGSVVANLEAKASGDSSGDVPEDDDLQDNGENSETQEGEEEEEDEEEEESDDDIEIITEKPTRSLDFRQRPSLGRPGQPPSFSAPRPQQPTPSLTTEYTPRERGANLSATPQPGLGPSTSQTSVGFGAPEQKPVSPSDGVDPSKLPVAPAPPSHPQIDLDTPGILDGRSILEIDLNALAEKNWRRPGADISDWFNYGFDEISWEAYCYRRREVNELANVLKANVLSFAGMPEEQVSALPPEVRTMIMAMVASGGGNGGGMMQPGMNMNGPMMGGMMPMGGMMDPTMMHQMGPGDMGMVGQGMGMGMGDGMGGQPMPGPGMGGQGMVGPSMNSGGLSGGVAISSGGQGRATPDVPMGMMGDGFQGGPQVVGQQGMGMPGGGDFGMQQEMNQQMYPGIEGTGTPAPSSTPTRGGAPGHYGRGRGIPVQPTASRGARGGSYSGRGRALPVRPASPLPPNVPTGPRNKNKYKDIDNSAPAVDGLDYGGGKERSTPPDYDDRGSSRKRRSSPGLEERGSKRR</sequence>
<evidence type="ECO:0000313" key="2">
    <source>
        <dbReference type="Proteomes" id="UP001055072"/>
    </source>
</evidence>
<comment type="caution">
    <text evidence="1">The sequence shown here is derived from an EMBL/GenBank/DDBJ whole genome shotgun (WGS) entry which is preliminary data.</text>
</comment>
<dbReference type="EMBL" id="MU274900">
    <property type="protein sequence ID" value="KAI0094381.1"/>
    <property type="molecule type" value="Genomic_DNA"/>
</dbReference>
<reference evidence="1" key="1">
    <citation type="journal article" date="2021" name="Environ. Microbiol.">
        <title>Gene family expansions and transcriptome signatures uncover fungal adaptations to wood decay.</title>
        <authorList>
            <person name="Hage H."/>
            <person name="Miyauchi S."/>
            <person name="Viragh M."/>
            <person name="Drula E."/>
            <person name="Min B."/>
            <person name="Chaduli D."/>
            <person name="Navarro D."/>
            <person name="Favel A."/>
            <person name="Norest M."/>
            <person name="Lesage-Meessen L."/>
            <person name="Balint B."/>
            <person name="Merenyi Z."/>
            <person name="de Eugenio L."/>
            <person name="Morin E."/>
            <person name="Martinez A.T."/>
            <person name="Baldrian P."/>
            <person name="Stursova M."/>
            <person name="Martinez M.J."/>
            <person name="Novotny C."/>
            <person name="Magnuson J.K."/>
            <person name="Spatafora J.W."/>
            <person name="Maurice S."/>
            <person name="Pangilinan J."/>
            <person name="Andreopoulos W."/>
            <person name="LaButti K."/>
            <person name="Hundley H."/>
            <person name="Na H."/>
            <person name="Kuo A."/>
            <person name="Barry K."/>
            <person name="Lipzen A."/>
            <person name="Henrissat B."/>
            <person name="Riley R."/>
            <person name="Ahrendt S."/>
            <person name="Nagy L.G."/>
            <person name="Grigoriev I.V."/>
            <person name="Martin F."/>
            <person name="Rosso M.N."/>
        </authorList>
    </citation>
    <scope>NUCLEOTIDE SEQUENCE</scope>
    <source>
        <strain evidence="1">CBS 384.51</strain>
    </source>
</reference>
<dbReference type="Proteomes" id="UP001055072">
    <property type="component" value="Unassembled WGS sequence"/>
</dbReference>
<proteinExistence type="predicted"/>
<organism evidence="1 2">
    <name type="scientific">Irpex rosettiformis</name>
    <dbReference type="NCBI Taxonomy" id="378272"/>
    <lineage>
        <taxon>Eukaryota</taxon>
        <taxon>Fungi</taxon>
        <taxon>Dikarya</taxon>
        <taxon>Basidiomycota</taxon>
        <taxon>Agaricomycotina</taxon>
        <taxon>Agaricomycetes</taxon>
        <taxon>Polyporales</taxon>
        <taxon>Irpicaceae</taxon>
        <taxon>Irpex</taxon>
    </lineage>
</organism>
<accession>A0ACB8UJ78</accession>
<gene>
    <name evidence="1" type="ORF">BDY19DRAFT_1038622</name>
</gene>
<evidence type="ECO:0000313" key="1">
    <source>
        <dbReference type="EMBL" id="KAI0094381.1"/>
    </source>
</evidence>